<sequence length="72" mass="7828">MEKIMDEVSPSCLSFPFTFNQMCSLCGSAIFSLGTKSLTGQEEAKPLAKVQGSPFILHCSCVSRAVMSRHRA</sequence>
<dbReference type="Proteomes" id="UP000276834">
    <property type="component" value="Unassembled WGS sequence"/>
</dbReference>
<proteinExistence type="predicted"/>
<reference evidence="1 2" key="1">
    <citation type="journal article" date="2018" name="Proc. R. Soc. B">
        <title>A non-coding region near Follistatin controls head colour polymorphism in the Gouldian finch.</title>
        <authorList>
            <person name="Toomey M.B."/>
            <person name="Marques C.I."/>
            <person name="Andrade P."/>
            <person name="Araujo P.M."/>
            <person name="Sabatino S."/>
            <person name="Gazda M.A."/>
            <person name="Afonso S."/>
            <person name="Lopes R.J."/>
            <person name="Corbo J.C."/>
            <person name="Carneiro M."/>
        </authorList>
    </citation>
    <scope>NUCLEOTIDE SEQUENCE [LARGE SCALE GENOMIC DNA]</scope>
    <source>
        <strain evidence="1">Red01</strain>
        <tissue evidence="1">Muscle</tissue>
    </source>
</reference>
<accession>A0A3L8RX13</accession>
<dbReference type="AlphaFoldDB" id="A0A3L8RX13"/>
<comment type="caution">
    <text evidence="1">The sequence shown here is derived from an EMBL/GenBank/DDBJ whole genome shotgun (WGS) entry which is preliminary data.</text>
</comment>
<keyword evidence="2" id="KW-1185">Reference proteome</keyword>
<evidence type="ECO:0000313" key="2">
    <source>
        <dbReference type="Proteomes" id="UP000276834"/>
    </source>
</evidence>
<name>A0A3L8RX13_CHLGU</name>
<organism evidence="1 2">
    <name type="scientific">Chloebia gouldiae</name>
    <name type="common">Gouldian finch</name>
    <name type="synonym">Erythrura gouldiae</name>
    <dbReference type="NCBI Taxonomy" id="44316"/>
    <lineage>
        <taxon>Eukaryota</taxon>
        <taxon>Metazoa</taxon>
        <taxon>Chordata</taxon>
        <taxon>Craniata</taxon>
        <taxon>Vertebrata</taxon>
        <taxon>Euteleostomi</taxon>
        <taxon>Archelosauria</taxon>
        <taxon>Archosauria</taxon>
        <taxon>Dinosauria</taxon>
        <taxon>Saurischia</taxon>
        <taxon>Theropoda</taxon>
        <taxon>Coelurosauria</taxon>
        <taxon>Aves</taxon>
        <taxon>Neognathae</taxon>
        <taxon>Neoaves</taxon>
        <taxon>Telluraves</taxon>
        <taxon>Australaves</taxon>
        <taxon>Passeriformes</taxon>
        <taxon>Passeroidea</taxon>
        <taxon>Passeridae</taxon>
        <taxon>Chloebia</taxon>
    </lineage>
</organism>
<protein>
    <submittedName>
        <fullName evidence="1">Uncharacterized protein</fullName>
    </submittedName>
</protein>
<gene>
    <name evidence="1" type="ORF">DV515_00014807</name>
</gene>
<dbReference type="EMBL" id="QUSF01000142">
    <property type="protein sequence ID" value="RLV89612.1"/>
    <property type="molecule type" value="Genomic_DNA"/>
</dbReference>
<evidence type="ECO:0000313" key="1">
    <source>
        <dbReference type="EMBL" id="RLV89612.1"/>
    </source>
</evidence>